<dbReference type="FunFam" id="1.10.510.10:FF:000021">
    <property type="entry name" value="Serine/threonine protein kinase"/>
    <property type="match status" value="1"/>
</dbReference>
<feature type="domain" description="Protein kinase" evidence="8">
    <location>
        <begin position="9"/>
        <end position="269"/>
    </location>
</feature>
<evidence type="ECO:0000313" key="10">
    <source>
        <dbReference type="Proteomes" id="UP000285961"/>
    </source>
</evidence>
<dbReference type="Gene3D" id="3.30.200.20">
    <property type="entry name" value="Phosphorylase Kinase, domain 1"/>
    <property type="match status" value="1"/>
</dbReference>
<keyword evidence="3" id="KW-0808">Transferase</keyword>
<reference evidence="9 10" key="1">
    <citation type="journal article" date="2017" name="ISME J.">
        <title>Energy and carbon metabolisms in a deep terrestrial subsurface fluid microbial community.</title>
        <authorList>
            <person name="Momper L."/>
            <person name="Jungbluth S.P."/>
            <person name="Lee M.D."/>
            <person name="Amend J.P."/>
        </authorList>
    </citation>
    <scope>NUCLEOTIDE SEQUENCE [LARGE SCALE GENOMIC DNA]</scope>
    <source>
        <strain evidence="9">SURF_17</strain>
    </source>
</reference>
<dbReference type="Proteomes" id="UP000285961">
    <property type="component" value="Unassembled WGS sequence"/>
</dbReference>
<name>A0A419EZ95_9BACT</name>
<evidence type="ECO:0000256" key="2">
    <source>
        <dbReference type="ARBA" id="ARBA00022527"/>
    </source>
</evidence>
<dbReference type="Gene3D" id="1.25.40.10">
    <property type="entry name" value="Tetratricopeptide repeat domain"/>
    <property type="match status" value="1"/>
</dbReference>
<organism evidence="9 10">
    <name type="scientific">Candidatus Abyssobacteria bacterium SURF_17</name>
    <dbReference type="NCBI Taxonomy" id="2093361"/>
    <lineage>
        <taxon>Bacteria</taxon>
        <taxon>Pseudomonadati</taxon>
        <taxon>Candidatus Hydrogenedentota</taxon>
        <taxon>Candidatus Abyssobacteria</taxon>
    </lineage>
</organism>
<dbReference type="GO" id="GO:0005524">
    <property type="term" value="F:ATP binding"/>
    <property type="evidence" value="ECO:0007669"/>
    <property type="project" value="UniProtKB-UniRule"/>
</dbReference>
<evidence type="ECO:0000256" key="6">
    <source>
        <dbReference type="ARBA" id="ARBA00022840"/>
    </source>
</evidence>
<dbReference type="SUPFAM" id="SSF56112">
    <property type="entry name" value="Protein kinase-like (PK-like)"/>
    <property type="match status" value="1"/>
</dbReference>
<dbReference type="InterPro" id="IPR011990">
    <property type="entry name" value="TPR-like_helical_dom_sf"/>
</dbReference>
<evidence type="ECO:0000256" key="1">
    <source>
        <dbReference type="ARBA" id="ARBA00012513"/>
    </source>
</evidence>
<dbReference type="GO" id="GO:0004674">
    <property type="term" value="F:protein serine/threonine kinase activity"/>
    <property type="evidence" value="ECO:0007669"/>
    <property type="project" value="UniProtKB-KW"/>
</dbReference>
<dbReference type="InterPro" id="IPR000719">
    <property type="entry name" value="Prot_kinase_dom"/>
</dbReference>
<feature type="binding site" evidence="7">
    <location>
        <position position="38"/>
    </location>
    <ligand>
        <name>ATP</name>
        <dbReference type="ChEBI" id="CHEBI:30616"/>
    </ligand>
</feature>
<dbReference type="EC" id="2.7.11.1" evidence="1"/>
<dbReference type="SMART" id="SM00220">
    <property type="entry name" value="S_TKc"/>
    <property type="match status" value="1"/>
</dbReference>
<dbReference type="PANTHER" id="PTHR43289">
    <property type="entry name" value="MITOGEN-ACTIVATED PROTEIN KINASE KINASE KINASE 20-RELATED"/>
    <property type="match status" value="1"/>
</dbReference>
<dbReference type="PANTHER" id="PTHR43289:SF6">
    <property type="entry name" value="SERINE_THREONINE-PROTEIN KINASE NEKL-3"/>
    <property type="match status" value="1"/>
</dbReference>
<dbReference type="Pfam" id="PF00069">
    <property type="entry name" value="Pkinase"/>
    <property type="match status" value="1"/>
</dbReference>
<dbReference type="EMBL" id="QZKI01000067">
    <property type="protein sequence ID" value="RJP70607.1"/>
    <property type="molecule type" value="Genomic_DNA"/>
</dbReference>
<keyword evidence="2" id="KW-0723">Serine/threonine-protein kinase</keyword>
<dbReference type="PROSITE" id="PS00107">
    <property type="entry name" value="PROTEIN_KINASE_ATP"/>
    <property type="match status" value="1"/>
</dbReference>
<keyword evidence="5" id="KW-0418">Kinase</keyword>
<dbReference type="AlphaFoldDB" id="A0A419EZ95"/>
<dbReference type="CDD" id="cd14014">
    <property type="entry name" value="STKc_PknB_like"/>
    <property type="match status" value="1"/>
</dbReference>
<evidence type="ECO:0000256" key="3">
    <source>
        <dbReference type="ARBA" id="ARBA00022679"/>
    </source>
</evidence>
<evidence type="ECO:0000259" key="8">
    <source>
        <dbReference type="PROSITE" id="PS50011"/>
    </source>
</evidence>
<keyword evidence="6 7" id="KW-0067">ATP-binding</keyword>
<dbReference type="PROSITE" id="PS00108">
    <property type="entry name" value="PROTEIN_KINASE_ST"/>
    <property type="match status" value="1"/>
</dbReference>
<proteinExistence type="predicted"/>
<gene>
    <name evidence="9" type="ORF">C4532_09100</name>
</gene>
<dbReference type="PROSITE" id="PS50011">
    <property type="entry name" value="PROTEIN_KINASE_DOM"/>
    <property type="match status" value="1"/>
</dbReference>
<dbReference type="InterPro" id="IPR011009">
    <property type="entry name" value="Kinase-like_dom_sf"/>
</dbReference>
<dbReference type="Gene3D" id="3.40.50.10070">
    <property type="entry name" value="TolB, N-terminal domain"/>
    <property type="match status" value="1"/>
</dbReference>
<sequence length="742" mass="83621">MIGKTISHYKILKKLGEGGMGVVYKAEDTKLKRTVALKFLPPELVQSEEWKERFLREAQAAAALTHPNICTIHEIDELTEGQGFIAMEYVDGKSLADKIESGPLDIDAAINIALRIAEGLKHAHRRGIVHRDIKPANIMVTADGQVKIMDFGLAKLTGKTRLTKTATVMGTVAYMSPEQARGDKDLSHQTDIWSLGVVLYEMLTGRLPFEAETDTGLIYKIINEYPEPVTNRRSDTPGSLASVVEKMLQKDTHCRYENTEELIVDLESVKARASILGGSRSPSIAVLPFVNMSADPEQEYFCDGLSEEIINALTKIRDLKVIARTSAFAFKDEKVEIGEIGRRLKVQTVLEGSVRKVGNRLRITAQLVDTSGGHHLWSERYDRELVDIFAIQDEITLAIVDNLKPMLLGEEKAKLEQRQTVDLEAYNLYLKGRWFLWKRTEEGFEKAFEYFNQAIAKAPTYAPAYAGVADSYALRTVVTMLPAGEDSTKARDAAMKALEFDDTLAEAHVSLGLVKTNYEWDWEGAEREYKRAIELNPGYAMGHAFYAAHLYRMTRFDEALEEVKYARHLDPLSLTTNFFAGMIFFYAGRYDNALAALSSTIEMDRSVIFAHAYRGLCYWRKAMLEEAMAEFEKEKSISGEFSPMADGCIGIHHALIGNMEEARKKLRELQKRSTTAYFQSYPLAMLCLAIGDTEQGFELLEKAYEERDSALTFIKVQAAFDVFNIRSDPRYIALLKKMKLEP</sequence>
<evidence type="ECO:0000256" key="5">
    <source>
        <dbReference type="ARBA" id="ARBA00022777"/>
    </source>
</evidence>
<protein>
    <recommendedName>
        <fullName evidence="1">non-specific serine/threonine protein kinase</fullName>
        <ecNumber evidence="1">2.7.11.1</ecNumber>
    </recommendedName>
</protein>
<dbReference type="Gene3D" id="1.10.510.10">
    <property type="entry name" value="Transferase(Phosphotransferase) domain 1"/>
    <property type="match status" value="1"/>
</dbReference>
<dbReference type="SUPFAM" id="SSF48452">
    <property type="entry name" value="TPR-like"/>
    <property type="match status" value="2"/>
</dbReference>
<dbReference type="InterPro" id="IPR017441">
    <property type="entry name" value="Protein_kinase_ATP_BS"/>
</dbReference>
<keyword evidence="4 7" id="KW-0547">Nucleotide-binding</keyword>
<evidence type="ECO:0000313" key="9">
    <source>
        <dbReference type="EMBL" id="RJP70607.1"/>
    </source>
</evidence>
<accession>A0A419EZ95</accession>
<dbReference type="InterPro" id="IPR008271">
    <property type="entry name" value="Ser/Thr_kinase_AS"/>
</dbReference>
<evidence type="ECO:0000256" key="4">
    <source>
        <dbReference type="ARBA" id="ARBA00022741"/>
    </source>
</evidence>
<evidence type="ECO:0000256" key="7">
    <source>
        <dbReference type="PROSITE-ProRule" id="PRU10141"/>
    </source>
</evidence>
<comment type="caution">
    <text evidence="9">The sequence shown here is derived from an EMBL/GenBank/DDBJ whole genome shotgun (WGS) entry which is preliminary data.</text>
</comment>